<dbReference type="Proteomes" id="UP000054538">
    <property type="component" value="Unassembled WGS sequence"/>
</dbReference>
<sequence>MRFHHVIFVTSTFSVTAIYGNASADSRCVTLHRHHHRHPLSQQLPGHLVARLGYHLGILKRYVQRFGCDMRFRGDKRSWGLRHSHLFIFGAPVCLFLV</sequence>
<keyword evidence="2" id="KW-1185">Reference proteome</keyword>
<organism evidence="1 2">
    <name type="scientific">Paxillus rubicundulus Ve08.2h10</name>
    <dbReference type="NCBI Taxonomy" id="930991"/>
    <lineage>
        <taxon>Eukaryota</taxon>
        <taxon>Fungi</taxon>
        <taxon>Dikarya</taxon>
        <taxon>Basidiomycota</taxon>
        <taxon>Agaricomycotina</taxon>
        <taxon>Agaricomycetes</taxon>
        <taxon>Agaricomycetidae</taxon>
        <taxon>Boletales</taxon>
        <taxon>Paxilineae</taxon>
        <taxon>Paxillaceae</taxon>
        <taxon>Paxillus</taxon>
    </lineage>
</organism>
<evidence type="ECO:0000313" key="1">
    <source>
        <dbReference type="EMBL" id="KIK72333.1"/>
    </source>
</evidence>
<reference evidence="1 2" key="1">
    <citation type="submission" date="2014-04" db="EMBL/GenBank/DDBJ databases">
        <authorList>
            <consortium name="DOE Joint Genome Institute"/>
            <person name="Kuo A."/>
            <person name="Kohler A."/>
            <person name="Jargeat P."/>
            <person name="Nagy L.G."/>
            <person name="Floudas D."/>
            <person name="Copeland A."/>
            <person name="Barry K.W."/>
            <person name="Cichocki N."/>
            <person name="Veneault-Fourrey C."/>
            <person name="LaButti K."/>
            <person name="Lindquist E.A."/>
            <person name="Lipzen A."/>
            <person name="Lundell T."/>
            <person name="Morin E."/>
            <person name="Murat C."/>
            <person name="Sun H."/>
            <person name="Tunlid A."/>
            <person name="Henrissat B."/>
            <person name="Grigoriev I.V."/>
            <person name="Hibbett D.S."/>
            <person name="Martin F."/>
            <person name="Nordberg H.P."/>
            <person name="Cantor M.N."/>
            <person name="Hua S.X."/>
        </authorList>
    </citation>
    <scope>NUCLEOTIDE SEQUENCE [LARGE SCALE GENOMIC DNA]</scope>
    <source>
        <strain evidence="1 2">Ve08.2h10</strain>
    </source>
</reference>
<dbReference type="AlphaFoldDB" id="A0A0D0C9P3"/>
<evidence type="ECO:0000313" key="2">
    <source>
        <dbReference type="Proteomes" id="UP000054538"/>
    </source>
</evidence>
<accession>A0A0D0C9P3</accession>
<proteinExistence type="predicted"/>
<reference evidence="2" key="2">
    <citation type="submission" date="2015-01" db="EMBL/GenBank/DDBJ databases">
        <title>Evolutionary Origins and Diversification of the Mycorrhizal Mutualists.</title>
        <authorList>
            <consortium name="DOE Joint Genome Institute"/>
            <consortium name="Mycorrhizal Genomics Consortium"/>
            <person name="Kohler A."/>
            <person name="Kuo A."/>
            <person name="Nagy L.G."/>
            <person name="Floudas D."/>
            <person name="Copeland A."/>
            <person name="Barry K.W."/>
            <person name="Cichocki N."/>
            <person name="Veneault-Fourrey C."/>
            <person name="LaButti K."/>
            <person name="Lindquist E.A."/>
            <person name="Lipzen A."/>
            <person name="Lundell T."/>
            <person name="Morin E."/>
            <person name="Murat C."/>
            <person name="Riley R."/>
            <person name="Ohm R."/>
            <person name="Sun H."/>
            <person name="Tunlid A."/>
            <person name="Henrissat B."/>
            <person name="Grigoriev I.V."/>
            <person name="Hibbett D.S."/>
            <person name="Martin F."/>
        </authorList>
    </citation>
    <scope>NUCLEOTIDE SEQUENCE [LARGE SCALE GENOMIC DNA]</scope>
    <source>
        <strain evidence="2">Ve08.2h10</strain>
    </source>
</reference>
<protein>
    <submittedName>
        <fullName evidence="1">Uncharacterized protein</fullName>
    </submittedName>
</protein>
<dbReference type="EMBL" id="KN830946">
    <property type="protein sequence ID" value="KIK72333.1"/>
    <property type="molecule type" value="Genomic_DNA"/>
</dbReference>
<dbReference type="InParanoid" id="A0A0D0C9P3"/>
<dbReference type="HOGENOM" id="CLU_2334276_0_0_1"/>
<gene>
    <name evidence="1" type="ORF">PAXRUDRAFT_651394</name>
</gene>
<name>A0A0D0C9P3_9AGAM</name>